<dbReference type="EMBL" id="MU003497">
    <property type="protein sequence ID" value="KAF2474953.1"/>
    <property type="molecule type" value="Genomic_DNA"/>
</dbReference>
<keyword evidence="2" id="KW-1185">Reference proteome</keyword>
<dbReference type="Proteomes" id="UP000799755">
    <property type="component" value="Unassembled WGS sequence"/>
</dbReference>
<proteinExistence type="predicted"/>
<gene>
    <name evidence="1" type="ORF">BDR25DRAFT_113162</name>
</gene>
<sequence>MPRSSRPQPENRHQINHSQMSQHYPSTRTHPSTLTIPIPNPHNFQWRAPRPPTPGKPTFDTIHDPPLNIPPVPPLSYIEPDAPASPLITPSYLFPRTPPPLPISSLSQKSTQRRNNRHRRNSPYHIQTSELIPGTESRFGYGNTRRMPENLGWNELKSPMRFHFIEPEWEQCSGVLDGRDVLEGREPCERQEEKAKTGLRGWRFGK</sequence>
<reference evidence="1" key="1">
    <citation type="journal article" date="2020" name="Stud. Mycol.">
        <title>101 Dothideomycetes genomes: a test case for predicting lifestyles and emergence of pathogens.</title>
        <authorList>
            <person name="Haridas S."/>
            <person name="Albert R."/>
            <person name="Binder M."/>
            <person name="Bloem J."/>
            <person name="Labutti K."/>
            <person name="Salamov A."/>
            <person name="Andreopoulos B."/>
            <person name="Baker S."/>
            <person name="Barry K."/>
            <person name="Bills G."/>
            <person name="Bluhm B."/>
            <person name="Cannon C."/>
            <person name="Castanera R."/>
            <person name="Culley D."/>
            <person name="Daum C."/>
            <person name="Ezra D."/>
            <person name="Gonzalez J."/>
            <person name="Henrissat B."/>
            <person name="Kuo A."/>
            <person name="Liang C."/>
            <person name="Lipzen A."/>
            <person name="Lutzoni F."/>
            <person name="Magnuson J."/>
            <person name="Mondo S."/>
            <person name="Nolan M."/>
            <person name="Ohm R."/>
            <person name="Pangilinan J."/>
            <person name="Park H.-J."/>
            <person name="Ramirez L."/>
            <person name="Alfaro M."/>
            <person name="Sun H."/>
            <person name="Tritt A."/>
            <person name="Yoshinaga Y."/>
            <person name="Zwiers L.-H."/>
            <person name="Turgeon B."/>
            <person name="Goodwin S."/>
            <person name="Spatafora J."/>
            <person name="Crous P."/>
            <person name="Grigoriev I."/>
        </authorList>
    </citation>
    <scope>NUCLEOTIDE SEQUENCE</scope>
    <source>
        <strain evidence="1">ATCC 200398</strain>
    </source>
</reference>
<protein>
    <submittedName>
        <fullName evidence="1">Uncharacterized protein</fullName>
    </submittedName>
</protein>
<organism evidence="1 2">
    <name type="scientific">Lindgomyces ingoldianus</name>
    <dbReference type="NCBI Taxonomy" id="673940"/>
    <lineage>
        <taxon>Eukaryota</taxon>
        <taxon>Fungi</taxon>
        <taxon>Dikarya</taxon>
        <taxon>Ascomycota</taxon>
        <taxon>Pezizomycotina</taxon>
        <taxon>Dothideomycetes</taxon>
        <taxon>Pleosporomycetidae</taxon>
        <taxon>Pleosporales</taxon>
        <taxon>Lindgomycetaceae</taxon>
        <taxon>Lindgomyces</taxon>
    </lineage>
</organism>
<accession>A0ACB6R838</accession>
<evidence type="ECO:0000313" key="1">
    <source>
        <dbReference type="EMBL" id="KAF2474953.1"/>
    </source>
</evidence>
<evidence type="ECO:0000313" key="2">
    <source>
        <dbReference type="Proteomes" id="UP000799755"/>
    </source>
</evidence>
<name>A0ACB6R838_9PLEO</name>
<comment type="caution">
    <text evidence="1">The sequence shown here is derived from an EMBL/GenBank/DDBJ whole genome shotgun (WGS) entry which is preliminary data.</text>
</comment>